<evidence type="ECO:0000256" key="10">
    <source>
        <dbReference type="ARBA" id="ARBA00023128"/>
    </source>
</evidence>
<name>A0A9P8C285_9HELO</name>
<evidence type="ECO:0000256" key="13">
    <source>
        <dbReference type="ARBA" id="ARBA00033251"/>
    </source>
</evidence>
<keyword evidence="8 15" id="KW-0808">Transferase</keyword>
<dbReference type="PIRSF" id="PIRSF007892">
    <property type="entry name" value="NAGS_fungal"/>
    <property type="match status" value="1"/>
</dbReference>
<dbReference type="FunFam" id="3.40.630.30:FF:000049">
    <property type="entry name" value="Amino-acid acetyltransferase, mitochondrial"/>
    <property type="match status" value="1"/>
</dbReference>
<feature type="compositionally biased region" description="Polar residues" evidence="16">
    <location>
        <begin position="467"/>
        <end position="478"/>
    </location>
</feature>
<evidence type="ECO:0000256" key="5">
    <source>
        <dbReference type="ARBA" id="ARBA00012697"/>
    </source>
</evidence>
<comment type="function">
    <text evidence="1 15">N-acetylglutamate synthase involved in arginine biosynthesis.</text>
</comment>
<dbReference type="GO" id="GO:0005759">
    <property type="term" value="C:mitochondrial matrix"/>
    <property type="evidence" value="ECO:0007669"/>
    <property type="project" value="TreeGrafter"/>
</dbReference>
<accession>A0A9P8C285</accession>
<comment type="catalytic activity">
    <reaction evidence="14 15">
        <text>L-glutamate + acetyl-CoA = N-acetyl-L-glutamate + CoA + H(+)</text>
        <dbReference type="Rhea" id="RHEA:24292"/>
        <dbReference type="ChEBI" id="CHEBI:15378"/>
        <dbReference type="ChEBI" id="CHEBI:29985"/>
        <dbReference type="ChEBI" id="CHEBI:44337"/>
        <dbReference type="ChEBI" id="CHEBI:57287"/>
        <dbReference type="ChEBI" id="CHEBI:57288"/>
        <dbReference type="EC" id="2.3.1.1"/>
    </reaction>
</comment>
<evidence type="ECO:0000256" key="9">
    <source>
        <dbReference type="ARBA" id="ARBA00022946"/>
    </source>
</evidence>
<dbReference type="OrthoDB" id="5585968at2759"/>
<feature type="region of interest" description="Disordered" evidence="16">
    <location>
        <begin position="97"/>
        <end position="127"/>
    </location>
</feature>
<reference evidence="18" key="1">
    <citation type="journal article" date="2021" name="IMA Fungus">
        <title>Genomic characterization of three marine fungi, including Emericellopsis atlantica sp. nov. with signatures of a generalist lifestyle and marine biomass degradation.</title>
        <authorList>
            <person name="Hagestad O.C."/>
            <person name="Hou L."/>
            <person name="Andersen J.H."/>
            <person name="Hansen E.H."/>
            <person name="Altermark B."/>
            <person name="Li C."/>
            <person name="Kuhnert E."/>
            <person name="Cox R.J."/>
            <person name="Crous P.W."/>
            <person name="Spatafora J.W."/>
            <person name="Lail K."/>
            <person name="Amirebrahimi M."/>
            <person name="Lipzen A."/>
            <person name="Pangilinan J."/>
            <person name="Andreopoulos W."/>
            <person name="Hayes R.D."/>
            <person name="Ng V."/>
            <person name="Grigoriev I.V."/>
            <person name="Jackson S.A."/>
            <person name="Sutton T.D.S."/>
            <person name="Dobson A.D.W."/>
            <person name="Rama T."/>
        </authorList>
    </citation>
    <scope>NUCLEOTIDE SEQUENCE</scope>
    <source>
        <strain evidence="18">TRa018bII</strain>
    </source>
</reference>
<dbReference type="InterPro" id="IPR006855">
    <property type="entry name" value="Vertebrate-like_GNAT_dom"/>
</dbReference>
<keyword evidence="19" id="KW-1185">Reference proteome</keyword>
<evidence type="ECO:0000256" key="14">
    <source>
        <dbReference type="ARBA" id="ARBA00048372"/>
    </source>
</evidence>
<evidence type="ECO:0000256" key="1">
    <source>
        <dbReference type="ARBA" id="ARBA00002294"/>
    </source>
</evidence>
<proteinExistence type="inferred from homology"/>
<comment type="caution">
    <text evidence="18">The sequence shown here is derived from an EMBL/GenBank/DDBJ whole genome shotgun (WGS) entry which is preliminary data.</text>
</comment>
<dbReference type="PANTHER" id="PTHR23342:SF4">
    <property type="entry name" value="AMINO-ACID ACETYLTRANSFERASE, MITOCHONDRIAL"/>
    <property type="match status" value="1"/>
</dbReference>
<dbReference type="EMBL" id="MU251617">
    <property type="protein sequence ID" value="KAG9231208.1"/>
    <property type="molecule type" value="Genomic_DNA"/>
</dbReference>
<dbReference type="PROSITE" id="PS51731">
    <property type="entry name" value="GNAT_NAGS"/>
    <property type="match status" value="1"/>
</dbReference>
<dbReference type="GO" id="GO:0004042">
    <property type="term" value="F:L-glutamate N-acetyltransferase activity"/>
    <property type="evidence" value="ECO:0007669"/>
    <property type="project" value="InterPro"/>
</dbReference>
<comment type="subcellular location">
    <subcellularLocation>
        <location evidence="2 15">Mitochondrion</location>
    </subcellularLocation>
</comment>
<evidence type="ECO:0000313" key="19">
    <source>
        <dbReference type="Proteomes" id="UP000824998"/>
    </source>
</evidence>
<dbReference type="PANTHER" id="PTHR23342">
    <property type="entry name" value="N-ACETYLGLUTAMATE SYNTHASE"/>
    <property type="match status" value="1"/>
</dbReference>
<dbReference type="Pfam" id="PF04768">
    <property type="entry name" value="NAT"/>
    <property type="match status" value="1"/>
</dbReference>
<evidence type="ECO:0000256" key="7">
    <source>
        <dbReference type="ARBA" id="ARBA00022605"/>
    </source>
</evidence>
<dbReference type="GO" id="GO:0006592">
    <property type="term" value="P:ornithine biosynthetic process"/>
    <property type="evidence" value="ECO:0007669"/>
    <property type="project" value="TreeGrafter"/>
</dbReference>
<dbReference type="InterPro" id="IPR011190">
    <property type="entry name" value="GlcNAc_Synth_fun"/>
</dbReference>
<feature type="region of interest" description="Disordered" evidence="16">
    <location>
        <begin position="466"/>
        <end position="485"/>
    </location>
</feature>
<keyword evidence="7 15" id="KW-0028">Amino-acid biosynthesis</keyword>
<dbReference type="GO" id="GO:0006526">
    <property type="term" value="P:L-arginine biosynthetic process"/>
    <property type="evidence" value="ECO:0007669"/>
    <property type="project" value="TreeGrafter"/>
</dbReference>
<dbReference type="EC" id="2.3.1.1" evidence="5 15"/>
<evidence type="ECO:0000256" key="6">
    <source>
        <dbReference type="ARBA" id="ARBA00018802"/>
    </source>
</evidence>
<protein>
    <recommendedName>
        <fullName evidence="6 15">Amino-acid acetyltransferase, mitochondrial</fullName>
        <ecNumber evidence="5 15">2.3.1.1</ecNumber>
    </recommendedName>
    <alternativeName>
        <fullName evidence="12 15">Glutamate N-acetyltransferase</fullName>
    </alternativeName>
    <alternativeName>
        <fullName evidence="13 15">N-acetylglutamate synthase</fullName>
    </alternativeName>
</protein>
<evidence type="ECO:0000256" key="4">
    <source>
        <dbReference type="ARBA" id="ARBA00008694"/>
    </source>
</evidence>
<keyword evidence="11 15" id="KW-0012">Acyltransferase</keyword>
<comment type="pathway">
    <text evidence="3 15">Amino-acid biosynthesis; L-arginine biosynthesis; N(2)-acetyl-L-ornithine from L-glutamate: step 1/4.</text>
</comment>
<evidence type="ECO:0000313" key="18">
    <source>
        <dbReference type="EMBL" id="KAG9231208.1"/>
    </source>
</evidence>
<comment type="similarity">
    <text evidence="4 15">Belongs to the acetyltransferase family.</text>
</comment>
<evidence type="ECO:0000256" key="16">
    <source>
        <dbReference type="SAM" id="MobiDB-lite"/>
    </source>
</evidence>
<gene>
    <name evidence="18" type="ORF">BJ875DRAFT_470169</name>
</gene>
<evidence type="ECO:0000256" key="11">
    <source>
        <dbReference type="ARBA" id="ARBA00023315"/>
    </source>
</evidence>
<dbReference type="Gene3D" id="3.40.630.30">
    <property type="match status" value="1"/>
</dbReference>
<evidence type="ECO:0000256" key="12">
    <source>
        <dbReference type="ARBA" id="ARBA00030346"/>
    </source>
</evidence>
<organism evidence="18 19">
    <name type="scientific">Amylocarpus encephaloides</name>
    <dbReference type="NCBI Taxonomy" id="45428"/>
    <lineage>
        <taxon>Eukaryota</taxon>
        <taxon>Fungi</taxon>
        <taxon>Dikarya</taxon>
        <taxon>Ascomycota</taxon>
        <taxon>Pezizomycotina</taxon>
        <taxon>Leotiomycetes</taxon>
        <taxon>Helotiales</taxon>
        <taxon>Helotiales incertae sedis</taxon>
        <taxon>Amylocarpus</taxon>
    </lineage>
</organism>
<dbReference type="Proteomes" id="UP000824998">
    <property type="component" value="Unassembled WGS sequence"/>
</dbReference>
<dbReference type="AlphaFoldDB" id="A0A9P8C285"/>
<feature type="domain" description="N-acetyltransferase" evidence="17">
    <location>
        <begin position="559"/>
        <end position="728"/>
    </location>
</feature>
<evidence type="ECO:0000259" key="17">
    <source>
        <dbReference type="PROSITE" id="PS51731"/>
    </source>
</evidence>
<evidence type="ECO:0000256" key="2">
    <source>
        <dbReference type="ARBA" id="ARBA00004173"/>
    </source>
</evidence>
<evidence type="ECO:0000256" key="3">
    <source>
        <dbReference type="ARBA" id="ARBA00004925"/>
    </source>
</evidence>
<keyword evidence="9" id="KW-0809">Transit peptide</keyword>
<sequence length="736" mass="81119">MILQNIALKKGKEVAGHNWQMQTWSKRKKRVLSVQEDTVRLYATNNITKTQMREDLAKEHVKELSNKQKAKKDARAVDKDFFMSVLGSTATKREAKSYLKRFTPSESPTARTEPLNERKHPIPNPGVNLGGFYTPTAVESSPRFVQHPQTQKKSTSEPKLHIALVKLRAPQNLEDETLNGISRTLSQLCRLGLVSIIVLDCEAQGLEATGSDVRSTNWRSLYAQQADRVVAAIDSNSDAGSRLLDNVIGVDESFGTSQYSAANQICAHVTLRKLLMTPLRRGVIPVIPSVAYTDVEHRVISVPASDVVIALTKELAAIPVEVMPDEDPSEVKERLARLREELSLDRLIILDPLGGIPTPNRPNGYHVFLNMEQEFEPAKRDLVKGISSREGRGTLQVGQKQKCISNLGMSNPLSKFTEMEFGGLSDTSGATEVPRSPNWSHLQNLHLIRSVLSILPPSSSAILTTPEEASNSANTTPVQPGGVGTRRHRNPLIHNLLTDKPVFSSSLPSGRLGPASQASTVPNASPAFNITPTTFAKHGMHISIFPDPHMVAWAPPTSGVNGLTLTDPSINLPRLVHLIDDSFGRKLDVNEYLERVNGRIAGVIVAGEYEGGAILTWETPPGVLDDGSPESRARLVPYLDKFAVLKKSQGSGGVADAVFTAMVRDCFPNGVVWRSRTTNVVNKWYFERSRGTWKMPETGWTMFWTTPDMDRQTFLDYEAVCRGIIPSWADNKSILD</sequence>
<keyword evidence="10 15" id="KW-0496">Mitochondrion</keyword>
<evidence type="ECO:0000256" key="8">
    <source>
        <dbReference type="ARBA" id="ARBA00022679"/>
    </source>
</evidence>
<evidence type="ECO:0000256" key="15">
    <source>
        <dbReference type="PIRNR" id="PIRNR007892"/>
    </source>
</evidence>